<gene>
    <name evidence="1" type="ORF">F441_13364</name>
</gene>
<proteinExistence type="predicted"/>
<dbReference type="Proteomes" id="UP000018958">
    <property type="component" value="Unassembled WGS sequence"/>
</dbReference>
<name>W2WL50_PHYNI</name>
<evidence type="ECO:0000313" key="1">
    <source>
        <dbReference type="EMBL" id="ETP11102.1"/>
    </source>
</evidence>
<reference evidence="1 2" key="1">
    <citation type="submission" date="2013-11" db="EMBL/GenBank/DDBJ databases">
        <title>The Genome Sequence of Phytophthora parasitica CJ01A1.</title>
        <authorList>
            <consortium name="The Broad Institute Genomics Platform"/>
            <person name="Russ C."/>
            <person name="Tyler B."/>
            <person name="Panabieres F."/>
            <person name="Shan W."/>
            <person name="Tripathy S."/>
            <person name="Grunwald N."/>
            <person name="Machado M."/>
            <person name="Johnson C.S."/>
            <person name="Walker B."/>
            <person name="Young S.K."/>
            <person name="Zeng Q."/>
            <person name="Gargeya S."/>
            <person name="Fitzgerald M."/>
            <person name="Haas B."/>
            <person name="Abouelleil A."/>
            <person name="Allen A.W."/>
            <person name="Alvarado L."/>
            <person name="Arachchi H.M."/>
            <person name="Berlin A.M."/>
            <person name="Chapman S.B."/>
            <person name="Gainer-Dewar J."/>
            <person name="Goldberg J."/>
            <person name="Griggs A."/>
            <person name="Gujja S."/>
            <person name="Hansen M."/>
            <person name="Howarth C."/>
            <person name="Imamovic A."/>
            <person name="Ireland A."/>
            <person name="Larimer J."/>
            <person name="McCowan C."/>
            <person name="Murphy C."/>
            <person name="Pearson M."/>
            <person name="Poon T.W."/>
            <person name="Priest M."/>
            <person name="Roberts A."/>
            <person name="Saif S."/>
            <person name="Shea T."/>
            <person name="Sisk P."/>
            <person name="Sykes S."/>
            <person name="Wortman J."/>
            <person name="Nusbaum C."/>
            <person name="Birren B."/>
        </authorList>
    </citation>
    <scope>NUCLEOTIDE SEQUENCE [LARGE SCALE GENOMIC DNA]</scope>
    <source>
        <strain evidence="1 2">CJ01A1</strain>
    </source>
</reference>
<dbReference type="AlphaFoldDB" id="W2WL50"/>
<organism evidence="1 2">
    <name type="scientific">Phytophthora nicotianae CJ01A1</name>
    <dbReference type="NCBI Taxonomy" id="1317063"/>
    <lineage>
        <taxon>Eukaryota</taxon>
        <taxon>Sar</taxon>
        <taxon>Stramenopiles</taxon>
        <taxon>Oomycota</taxon>
        <taxon>Peronosporomycetes</taxon>
        <taxon>Peronosporales</taxon>
        <taxon>Peronosporaceae</taxon>
        <taxon>Phytophthora</taxon>
    </lineage>
</organism>
<dbReference type="EMBL" id="ANIX01002656">
    <property type="protein sequence ID" value="ETP11102.1"/>
    <property type="molecule type" value="Genomic_DNA"/>
</dbReference>
<protein>
    <submittedName>
        <fullName evidence="1">Uncharacterized protein</fullName>
    </submittedName>
</protein>
<comment type="caution">
    <text evidence="1">The sequence shown here is derived from an EMBL/GenBank/DDBJ whole genome shotgun (WGS) entry which is preliminary data.</text>
</comment>
<accession>W2WL50</accession>
<evidence type="ECO:0000313" key="2">
    <source>
        <dbReference type="Proteomes" id="UP000018958"/>
    </source>
</evidence>
<sequence length="62" mass="6941">MHKEKGLEIVESSELIVYLEGFIASQVIVEYCEPVQMRADILTKPLPAPRLKELKGLVMLSG</sequence>